<dbReference type="PATRIC" id="fig|1310613.3.peg.2398"/>
<sequence>MNICHDLPYKNLLKGAALGYAYAIQFLEIEETKAVEHLQQQIQNLDLSTTQRRQLEAELVQLIQYLFSEQGKQPLGIKSNNTKTTSNQYV</sequence>
<protein>
    <submittedName>
        <fullName evidence="1">HAD-superfamily hydrolase domain protein</fullName>
    </submittedName>
</protein>
<evidence type="ECO:0000313" key="2">
    <source>
        <dbReference type="Proteomes" id="UP000020595"/>
    </source>
</evidence>
<comment type="caution">
    <text evidence="1">The sequence shown here is derived from an EMBL/GenBank/DDBJ whole genome shotgun (WGS) entry which is preliminary data.</text>
</comment>
<proteinExistence type="predicted"/>
<accession>A0A009I3S9</accession>
<gene>
    <name evidence="1" type="primary">cbbY</name>
    <name evidence="1" type="ORF">J512_2493</name>
</gene>
<dbReference type="GO" id="GO:0016787">
    <property type="term" value="F:hydrolase activity"/>
    <property type="evidence" value="ECO:0007669"/>
    <property type="project" value="UniProtKB-KW"/>
</dbReference>
<reference evidence="1 2" key="1">
    <citation type="submission" date="2014-02" db="EMBL/GenBank/DDBJ databases">
        <title>Comparative genomics and transcriptomics to identify genetic mechanisms underlying the emergence of carbapenem resistant Acinetobacter baumannii (CRAb).</title>
        <authorList>
            <person name="Harris A.D."/>
            <person name="Johnson K.J."/>
            <person name="George J."/>
            <person name="Shefchek K."/>
            <person name="Daugherty S.C."/>
            <person name="Parankush S."/>
            <person name="Sadzewicz L."/>
            <person name="Tallon L."/>
            <person name="Sengamalay N."/>
            <person name="Hazen T.H."/>
            <person name="Rasko D.A."/>
        </authorList>
    </citation>
    <scope>NUCLEOTIDE SEQUENCE [LARGE SCALE GENOMIC DNA]</scope>
    <source>
        <strain evidence="1 2">1295743</strain>
    </source>
</reference>
<organism evidence="1 2">
    <name type="scientific">Acinetobacter baumannii (strain 1295743)</name>
    <dbReference type="NCBI Taxonomy" id="1310613"/>
    <lineage>
        <taxon>Bacteria</taxon>
        <taxon>Pseudomonadati</taxon>
        <taxon>Pseudomonadota</taxon>
        <taxon>Gammaproteobacteria</taxon>
        <taxon>Moraxellales</taxon>
        <taxon>Moraxellaceae</taxon>
        <taxon>Acinetobacter</taxon>
        <taxon>Acinetobacter calcoaceticus/baumannii complex</taxon>
    </lineage>
</organism>
<dbReference type="AlphaFoldDB" id="A0A009I3S9"/>
<name>A0A009I3S9_ACIB9</name>
<evidence type="ECO:0000313" key="1">
    <source>
        <dbReference type="EMBL" id="EXB05171.1"/>
    </source>
</evidence>
<dbReference type="Proteomes" id="UP000020595">
    <property type="component" value="Unassembled WGS sequence"/>
</dbReference>
<dbReference type="EMBL" id="JEWH01000031">
    <property type="protein sequence ID" value="EXB05171.1"/>
    <property type="molecule type" value="Genomic_DNA"/>
</dbReference>
<keyword evidence="1" id="KW-0378">Hydrolase</keyword>